<evidence type="ECO:0000256" key="1">
    <source>
        <dbReference type="ARBA" id="ARBA00004167"/>
    </source>
</evidence>
<dbReference type="PROSITE" id="PS51450">
    <property type="entry name" value="LRR"/>
    <property type="match status" value="1"/>
</dbReference>
<dbReference type="GO" id="GO:0071727">
    <property type="term" value="P:cellular response to triacyl bacterial lipopeptide"/>
    <property type="evidence" value="ECO:0007669"/>
    <property type="project" value="TreeGrafter"/>
</dbReference>
<comment type="subcellular location">
    <subcellularLocation>
        <location evidence="1">Membrane</location>
        <topology evidence="1">Single-pass membrane protein</topology>
    </subcellularLocation>
</comment>
<accession>A0A2J8TCP8</accession>
<feature type="signal peptide" evidence="6">
    <location>
        <begin position="1"/>
        <end position="24"/>
    </location>
</feature>
<organism evidence="7">
    <name type="scientific">Pongo abelii</name>
    <name type="common">Sumatran orangutan</name>
    <name type="synonym">Pongo pygmaeus abelii</name>
    <dbReference type="NCBI Taxonomy" id="9601"/>
    <lineage>
        <taxon>Eukaryota</taxon>
        <taxon>Metazoa</taxon>
        <taxon>Chordata</taxon>
        <taxon>Craniata</taxon>
        <taxon>Vertebrata</taxon>
        <taxon>Euteleostomi</taxon>
        <taxon>Mammalia</taxon>
        <taxon>Eutheria</taxon>
        <taxon>Euarchontoglires</taxon>
        <taxon>Primates</taxon>
        <taxon>Haplorrhini</taxon>
        <taxon>Catarrhini</taxon>
        <taxon>Hominidae</taxon>
        <taxon>Pongo</taxon>
    </lineage>
</organism>
<dbReference type="GO" id="GO:0071723">
    <property type="term" value="F:lipopeptide binding"/>
    <property type="evidence" value="ECO:0007669"/>
    <property type="project" value="TreeGrafter"/>
</dbReference>
<dbReference type="InterPro" id="IPR001611">
    <property type="entry name" value="Leu-rich_rpt"/>
</dbReference>
<dbReference type="GO" id="GO:0038023">
    <property type="term" value="F:signaling receptor activity"/>
    <property type="evidence" value="ECO:0007669"/>
    <property type="project" value="TreeGrafter"/>
</dbReference>
<protein>
    <submittedName>
        <fullName evidence="7">TLR1 isoform 5</fullName>
    </submittedName>
</protein>
<feature type="chain" id="PRO_5014433543" evidence="6">
    <location>
        <begin position="25"/>
        <end position="161"/>
    </location>
</feature>
<reference evidence="7" key="1">
    <citation type="submission" date="2017-12" db="EMBL/GenBank/DDBJ databases">
        <title>High-resolution comparative analysis of great ape genomes.</title>
        <authorList>
            <person name="Pollen A."/>
            <person name="Hastie A."/>
            <person name="Hormozdiari F."/>
            <person name="Dougherty M."/>
            <person name="Liu R."/>
            <person name="Chaisson M."/>
            <person name="Hoppe E."/>
            <person name="Hill C."/>
            <person name="Pang A."/>
            <person name="Hillier L."/>
            <person name="Baker C."/>
            <person name="Armstrong J."/>
            <person name="Shendure J."/>
            <person name="Paten B."/>
            <person name="Wilson R."/>
            <person name="Chao H."/>
            <person name="Schneider V."/>
            <person name="Ventura M."/>
            <person name="Kronenberg Z."/>
            <person name="Murali S."/>
            <person name="Gordon D."/>
            <person name="Cantsilieris S."/>
            <person name="Munson K."/>
            <person name="Nelson B."/>
            <person name="Raja A."/>
            <person name="Underwood J."/>
            <person name="Diekhans M."/>
            <person name="Fiddes I."/>
            <person name="Haussler D."/>
            <person name="Eichler E."/>
        </authorList>
    </citation>
    <scope>NUCLEOTIDE SEQUENCE [LARGE SCALE GENOMIC DNA]</scope>
    <source>
        <strain evidence="7">Susie</strain>
    </source>
</reference>
<evidence type="ECO:0000256" key="3">
    <source>
        <dbReference type="ARBA" id="ARBA00022729"/>
    </source>
</evidence>
<dbReference type="GO" id="GO:0035354">
    <property type="term" value="C:Toll-like receptor 1-Toll-like receptor 2 protein complex"/>
    <property type="evidence" value="ECO:0007669"/>
    <property type="project" value="TreeGrafter"/>
</dbReference>
<evidence type="ECO:0000256" key="6">
    <source>
        <dbReference type="SAM" id="SignalP"/>
    </source>
</evidence>
<comment type="caution">
    <text evidence="7">The sequence shown here is derived from an EMBL/GenBank/DDBJ whole genome shotgun (WGS) entry which is preliminary data.</text>
</comment>
<evidence type="ECO:0000256" key="4">
    <source>
        <dbReference type="ARBA" id="ARBA00022989"/>
    </source>
</evidence>
<dbReference type="PANTHER" id="PTHR24365:SF261">
    <property type="entry name" value="TOLL-LIKE RECEPTOR 1"/>
    <property type="match status" value="1"/>
</dbReference>
<dbReference type="SUPFAM" id="SSF52058">
    <property type="entry name" value="L domain-like"/>
    <property type="match status" value="1"/>
</dbReference>
<keyword evidence="2" id="KW-0812">Transmembrane</keyword>
<dbReference type="AlphaFoldDB" id="A0A2J8TCP8"/>
<dbReference type="Pfam" id="PF13855">
    <property type="entry name" value="LRR_8"/>
    <property type="match status" value="1"/>
</dbReference>
<evidence type="ECO:0000256" key="2">
    <source>
        <dbReference type="ARBA" id="ARBA00022692"/>
    </source>
</evidence>
<dbReference type="PANTHER" id="PTHR24365">
    <property type="entry name" value="TOLL-LIKE RECEPTOR"/>
    <property type="match status" value="1"/>
</dbReference>
<proteinExistence type="predicted"/>
<keyword evidence="5" id="KW-0472">Membrane</keyword>
<dbReference type="InterPro" id="IPR032675">
    <property type="entry name" value="LRR_dom_sf"/>
</dbReference>
<gene>
    <name evidence="7" type="ORF">CR201_G0036008</name>
</gene>
<feature type="non-terminal residue" evidence="7">
    <location>
        <position position="161"/>
    </location>
</feature>
<dbReference type="GO" id="GO:0006954">
    <property type="term" value="P:inflammatory response"/>
    <property type="evidence" value="ECO:0007669"/>
    <property type="project" value="TreeGrafter"/>
</dbReference>
<keyword evidence="3 6" id="KW-0732">Signal</keyword>
<name>A0A2J8TCP8_PONAB</name>
<dbReference type="GO" id="GO:0035663">
    <property type="term" value="F:Toll-like receptor 2 binding"/>
    <property type="evidence" value="ECO:0007669"/>
    <property type="project" value="TreeGrafter"/>
</dbReference>
<evidence type="ECO:0000313" key="7">
    <source>
        <dbReference type="EMBL" id="PNJ30778.1"/>
    </source>
</evidence>
<dbReference type="EMBL" id="NDHI03003508">
    <property type="protein sequence ID" value="PNJ30778.1"/>
    <property type="molecule type" value="Genomic_DNA"/>
</dbReference>
<keyword evidence="4" id="KW-1133">Transmembrane helix</keyword>
<dbReference type="GO" id="GO:0002224">
    <property type="term" value="P:toll-like receptor signaling pathway"/>
    <property type="evidence" value="ECO:0007669"/>
    <property type="project" value="TreeGrafter"/>
</dbReference>
<sequence length="161" mass="18499">MTSIFHFAIIFMLILQIRIQLSEESEFLVDRSKNGLTHVPKDLSQKTTVLNISQNYISELWTSDILSLSKLKILIISHNRIRYLDISVFKFNQELEYLDLSHNKLAKISCHPTVNLKHLDLSFNAFDALPICKEFGNMSQLKFLGLSTTHLEKSSVLPIAH</sequence>
<evidence type="ECO:0000256" key="5">
    <source>
        <dbReference type="ARBA" id="ARBA00023136"/>
    </source>
</evidence>
<dbReference type="Gene3D" id="3.80.10.10">
    <property type="entry name" value="Ribonuclease Inhibitor"/>
    <property type="match status" value="1"/>
</dbReference>